<dbReference type="Proteomes" id="UP001374579">
    <property type="component" value="Unassembled WGS sequence"/>
</dbReference>
<reference evidence="5 6" key="1">
    <citation type="submission" date="2024-02" db="EMBL/GenBank/DDBJ databases">
        <title>Chromosome-scale genome assembly of the rough periwinkle Littorina saxatilis.</title>
        <authorList>
            <person name="De Jode A."/>
            <person name="Faria R."/>
            <person name="Formenti G."/>
            <person name="Sims Y."/>
            <person name="Smith T.P."/>
            <person name="Tracey A."/>
            <person name="Wood J.M.D."/>
            <person name="Zagrodzka Z.B."/>
            <person name="Johannesson K."/>
            <person name="Butlin R.K."/>
            <person name="Leder E.H."/>
        </authorList>
    </citation>
    <scope>NUCLEOTIDE SEQUENCE [LARGE SCALE GENOMIC DNA]</scope>
    <source>
        <strain evidence="5">Snail1</strain>
        <tissue evidence="5">Muscle</tissue>
    </source>
</reference>
<name>A0AAN9BHB1_9CAEN</name>
<dbReference type="InterPro" id="IPR045058">
    <property type="entry name" value="GIMA/IAN/Toc"/>
</dbReference>
<evidence type="ECO:0000313" key="6">
    <source>
        <dbReference type="Proteomes" id="UP001374579"/>
    </source>
</evidence>
<dbReference type="InterPro" id="IPR006703">
    <property type="entry name" value="G_AIG1"/>
</dbReference>
<dbReference type="PANTHER" id="PTHR10903:SF184">
    <property type="entry name" value="GTP-BINDING PROTEIN A"/>
    <property type="match status" value="1"/>
</dbReference>
<organism evidence="5 6">
    <name type="scientific">Littorina saxatilis</name>
    <dbReference type="NCBI Taxonomy" id="31220"/>
    <lineage>
        <taxon>Eukaryota</taxon>
        <taxon>Metazoa</taxon>
        <taxon>Spiralia</taxon>
        <taxon>Lophotrochozoa</taxon>
        <taxon>Mollusca</taxon>
        <taxon>Gastropoda</taxon>
        <taxon>Caenogastropoda</taxon>
        <taxon>Littorinimorpha</taxon>
        <taxon>Littorinoidea</taxon>
        <taxon>Littorinidae</taxon>
        <taxon>Littorina</taxon>
    </lineage>
</organism>
<evidence type="ECO:0000256" key="1">
    <source>
        <dbReference type="ARBA" id="ARBA00008535"/>
    </source>
</evidence>
<dbReference type="AlphaFoldDB" id="A0AAN9BHB1"/>
<keyword evidence="6" id="KW-1185">Reference proteome</keyword>
<feature type="domain" description="AIG1-type G" evidence="4">
    <location>
        <begin position="1"/>
        <end position="158"/>
    </location>
</feature>
<dbReference type="Gene3D" id="3.40.50.300">
    <property type="entry name" value="P-loop containing nucleotide triphosphate hydrolases"/>
    <property type="match status" value="1"/>
</dbReference>
<dbReference type="PROSITE" id="PS51720">
    <property type="entry name" value="G_AIG1"/>
    <property type="match status" value="1"/>
</dbReference>
<dbReference type="SUPFAM" id="SSF52540">
    <property type="entry name" value="P-loop containing nucleoside triphosphate hydrolases"/>
    <property type="match status" value="1"/>
</dbReference>
<dbReference type="EMBL" id="JBAMIC010000007">
    <property type="protein sequence ID" value="KAK7105178.1"/>
    <property type="molecule type" value="Genomic_DNA"/>
</dbReference>
<protein>
    <recommendedName>
        <fullName evidence="4">AIG1-type G domain-containing protein</fullName>
    </recommendedName>
</protein>
<accession>A0AAN9BHB1</accession>
<keyword evidence="2" id="KW-0547">Nucleotide-binding</keyword>
<dbReference type="Pfam" id="PF04548">
    <property type="entry name" value="AIG1"/>
    <property type="match status" value="1"/>
</dbReference>
<sequence>MRSNTAKCERQTGKRSGTLIELVDTPGLCDTDEDDDVILRAVGKSVAMAYPGPHLLVLALRTGRRFTQEEYQAYVKLKKLFSEEMSKYLIIVFNGMDALGDTIDEQKKALDEEVKKMPGELKQVLQDANYRYVGMNNKAAPRDKEILLQEVMIKFLVS</sequence>
<dbReference type="PANTHER" id="PTHR10903">
    <property type="entry name" value="GTPASE, IMAP FAMILY MEMBER-RELATED"/>
    <property type="match status" value="1"/>
</dbReference>
<proteinExistence type="inferred from homology"/>
<dbReference type="GO" id="GO:0005525">
    <property type="term" value="F:GTP binding"/>
    <property type="evidence" value="ECO:0007669"/>
    <property type="project" value="UniProtKB-KW"/>
</dbReference>
<comment type="caution">
    <text evidence="5">The sequence shown here is derived from an EMBL/GenBank/DDBJ whole genome shotgun (WGS) entry which is preliminary data.</text>
</comment>
<evidence type="ECO:0000256" key="2">
    <source>
        <dbReference type="ARBA" id="ARBA00022741"/>
    </source>
</evidence>
<gene>
    <name evidence="5" type="ORF">V1264_016591</name>
</gene>
<evidence type="ECO:0000313" key="5">
    <source>
        <dbReference type="EMBL" id="KAK7105178.1"/>
    </source>
</evidence>
<evidence type="ECO:0000259" key="4">
    <source>
        <dbReference type="PROSITE" id="PS51720"/>
    </source>
</evidence>
<keyword evidence="3" id="KW-0342">GTP-binding</keyword>
<dbReference type="InterPro" id="IPR027417">
    <property type="entry name" value="P-loop_NTPase"/>
</dbReference>
<evidence type="ECO:0000256" key="3">
    <source>
        <dbReference type="ARBA" id="ARBA00023134"/>
    </source>
</evidence>
<comment type="similarity">
    <text evidence="1">Belongs to the TRAFAC class TrmE-Era-EngA-EngB-Septin-like GTPase superfamily. AIG1/Toc34/Toc159-like paraseptin GTPase family. IAN subfamily.</text>
</comment>